<dbReference type="InterPro" id="IPR052587">
    <property type="entry name" value="TELO2-interacting_protein_1"/>
</dbReference>
<accession>A0A1I8BSN5</accession>
<sequence>MLTDLENYLIELTKPSIENTDLEEQKVKGMLKRHEIDKLENLIFTILESKQLKQEFFKTTFRPALGHLLSLLLDTFGCSKMDIEIRRKCAFLICEITHIKHKELSTNFIAFVLPGIFIRIKRVIIQQIHSIEIVQFSSKILSNILIIAFSPLFKQNFIENKLISAPSIITFERNIEWINMAKEKIFPQFCLILTNLASSKIDSIRFEAVRLISVIFADKGEFCGDDFNKISIDICFLLFNDEQIRISDECQHLFTKLQSENANLVETYLINKLIASLKSLEKDVINAANGQIPLQNDRGDLLYETLKYCSSSNICVREAADNCLNKLVENSTQYEDVSEAIFENAHLLMFKILMAAQDFQANPRFPMVLSEMILRCSNPKIYFKLRGALDELLFWLDFSNQQQTLLLLFSLKNYCKALFNWFYPLIPQIIDEQQPSTSYKANEEDSDDEEINKKLLEEGNNQNDLNYPLIQNSVTILKRTKHFISSQYLPVQLNILDILKYSLELVKNYENELLPMIHQNWHGLIQKFGNEVEENAKFQNVQLSDSEMLVAIKSVDVIKTISSISKDFVYWKIVKEYLPRICALLEGLYKQTIKTTKIVVVKESVIKHSVAFKLQLALVESIPSIIENSDAFKNNNNLQRLKEILLLYSNLEDKNLEVLTNTARESLKRLEELEEEKRREN</sequence>
<dbReference type="SUPFAM" id="SSF48371">
    <property type="entry name" value="ARM repeat"/>
    <property type="match status" value="1"/>
</dbReference>
<dbReference type="Pfam" id="PF21547">
    <property type="entry name" value="TTI1"/>
    <property type="match status" value="1"/>
</dbReference>
<dbReference type="PANTHER" id="PTHR18460">
    <property type="entry name" value="TEL2 INTERACTING PROTEIN 1 TTI1 FAMILY MEMBER"/>
    <property type="match status" value="1"/>
</dbReference>
<proteinExistence type="predicted"/>
<dbReference type="PANTHER" id="PTHR18460:SF3">
    <property type="entry name" value="TELO2-INTERACTING PROTEIN 1 HOMOLOG"/>
    <property type="match status" value="1"/>
</dbReference>
<feature type="domain" description="TTI1 C-terminal TPR" evidence="1">
    <location>
        <begin position="440"/>
        <end position="675"/>
    </location>
</feature>
<dbReference type="WBParaSite" id="MhA1_Contig53.frz3.gene10">
    <property type="protein sequence ID" value="MhA1_Contig53.frz3.gene10"/>
    <property type="gene ID" value="MhA1_Contig53.frz3.gene10"/>
</dbReference>
<dbReference type="AlphaFoldDB" id="A0A1I8BSN5"/>
<protein>
    <recommendedName>
        <fullName evidence="1">TTI1 C-terminal TPR domain-containing protein</fullName>
    </recommendedName>
</protein>
<evidence type="ECO:0000259" key="1">
    <source>
        <dbReference type="Pfam" id="PF24181"/>
    </source>
</evidence>
<dbReference type="InterPro" id="IPR057567">
    <property type="entry name" value="TPR_TTI1_C"/>
</dbReference>
<dbReference type="Pfam" id="PF24181">
    <property type="entry name" value="TPR_TTI1_C"/>
    <property type="match status" value="1"/>
</dbReference>
<keyword evidence="2" id="KW-1185">Reference proteome</keyword>
<dbReference type="GO" id="GO:0005737">
    <property type="term" value="C:cytoplasm"/>
    <property type="evidence" value="ECO:0007669"/>
    <property type="project" value="TreeGrafter"/>
</dbReference>
<dbReference type="Proteomes" id="UP000095281">
    <property type="component" value="Unplaced"/>
</dbReference>
<dbReference type="InterPro" id="IPR016024">
    <property type="entry name" value="ARM-type_fold"/>
</dbReference>
<evidence type="ECO:0000313" key="3">
    <source>
        <dbReference type="WBParaSite" id="MhA1_Contig53.frz3.gene10"/>
    </source>
</evidence>
<dbReference type="InterPro" id="IPR049362">
    <property type="entry name" value="TTI1_rpt"/>
</dbReference>
<organism evidence="2 3">
    <name type="scientific">Meloidogyne hapla</name>
    <name type="common">Root-knot nematode worm</name>
    <dbReference type="NCBI Taxonomy" id="6305"/>
    <lineage>
        <taxon>Eukaryota</taxon>
        <taxon>Metazoa</taxon>
        <taxon>Ecdysozoa</taxon>
        <taxon>Nematoda</taxon>
        <taxon>Chromadorea</taxon>
        <taxon>Rhabditida</taxon>
        <taxon>Tylenchina</taxon>
        <taxon>Tylenchomorpha</taxon>
        <taxon>Tylenchoidea</taxon>
        <taxon>Meloidogynidae</taxon>
        <taxon>Meloidogyninae</taxon>
        <taxon>Meloidogyne</taxon>
    </lineage>
</organism>
<reference evidence="3" key="1">
    <citation type="submission" date="2016-11" db="UniProtKB">
        <authorList>
            <consortium name="WormBaseParasite"/>
        </authorList>
    </citation>
    <scope>IDENTIFICATION</scope>
</reference>
<evidence type="ECO:0000313" key="2">
    <source>
        <dbReference type="Proteomes" id="UP000095281"/>
    </source>
</evidence>
<name>A0A1I8BSN5_MELHA</name>